<evidence type="ECO:0000313" key="3">
    <source>
        <dbReference type="Proteomes" id="UP000603141"/>
    </source>
</evidence>
<sequence length="232" mass="25764">MENLCFIRCFLAVSLFPVAAAPAASTLVLRFPDEQQLEIAPAESVQDAISLDGVISEYFADEFLERFNKIVATSTAVLNQYSPGSQSFQMESCLIPAPLSTDGQEGFSTPKEAIADNVLVANIPSAFFCGQDFHSEDLGDSKEMPALHESFSEHHLPTIIHSASRIRQLFGPIQLLNLQDIVISFDSKFSPDPCPFSPPMPESWFTSEWFYTEPEIPDVPNPYEFGQFELSQ</sequence>
<accession>A0A934S876</accession>
<evidence type="ECO:0000313" key="2">
    <source>
        <dbReference type="EMBL" id="MBK1883110.1"/>
    </source>
</evidence>
<proteinExistence type="predicted"/>
<feature type="signal peptide" evidence="1">
    <location>
        <begin position="1"/>
        <end position="20"/>
    </location>
</feature>
<name>A0A934S876_9BACT</name>
<dbReference type="Proteomes" id="UP000603141">
    <property type="component" value="Unassembled WGS sequence"/>
</dbReference>
<evidence type="ECO:0008006" key="4">
    <source>
        <dbReference type="Google" id="ProtNLM"/>
    </source>
</evidence>
<dbReference type="AlphaFoldDB" id="A0A934S876"/>
<dbReference type="RefSeq" id="WP_200270909.1">
    <property type="nucleotide sequence ID" value="NZ_JAENIJ010000017.1"/>
</dbReference>
<comment type="caution">
    <text evidence="2">The sequence shown here is derived from an EMBL/GenBank/DDBJ whole genome shotgun (WGS) entry which is preliminary data.</text>
</comment>
<organism evidence="2 3">
    <name type="scientific">Luteolibacter pohnpeiensis</name>
    <dbReference type="NCBI Taxonomy" id="454153"/>
    <lineage>
        <taxon>Bacteria</taxon>
        <taxon>Pseudomonadati</taxon>
        <taxon>Verrucomicrobiota</taxon>
        <taxon>Verrucomicrobiia</taxon>
        <taxon>Verrucomicrobiales</taxon>
        <taxon>Verrucomicrobiaceae</taxon>
        <taxon>Luteolibacter</taxon>
    </lineage>
</organism>
<reference evidence="2" key="1">
    <citation type="submission" date="2021-01" db="EMBL/GenBank/DDBJ databases">
        <title>Modified the classification status of verrucomicrobia.</title>
        <authorList>
            <person name="Feng X."/>
        </authorList>
    </citation>
    <scope>NUCLEOTIDE SEQUENCE</scope>
    <source>
        <strain evidence="2">KCTC 22041</strain>
    </source>
</reference>
<protein>
    <recommendedName>
        <fullName evidence="4">DUF3298 domain-containing protein</fullName>
    </recommendedName>
</protein>
<keyword evidence="3" id="KW-1185">Reference proteome</keyword>
<dbReference type="EMBL" id="JAENIJ010000017">
    <property type="protein sequence ID" value="MBK1883110.1"/>
    <property type="molecule type" value="Genomic_DNA"/>
</dbReference>
<keyword evidence="1" id="KW-0732">Signal</keyword>
<gene>
    <name evidence="2" type="ORF">JIN85_11830</name>
</gene>
<feature type="chain" id="PRO_5037405336" description="DUF3298 domain-containing protein" evidence="1">
    <location>
        <begin position="21"/>
        <end position="232"/>
    </location>
</feature>
<evidence type="ECO:0000256" key="1">
    <source>
        <dbReference type="SAM" id="SignalP"/>
    </source>
</evidence>